<sequence>MTSLKTLLLHPDSSVRARLRDMLAPVKEIRVLGEAVSSFEALEMRSFIPYDIFFLGTDLPHGVSGMELAAYLAQSDDPPALVFLASEEDHAFAAFELGAADYLLWPASRERLMRTIDRLRPLVPRKTASAPARPSRASGPDEAPLRLDLGDEEDGFVDALRQAWDVNRERTPEIEKLPVNQDGRHILIPYTQIVYVEAYEDYSFVHTAQERFLTSYRLKNLEPRLRPHRFCRVHRKYLVNLDMVTEIASMPGGNFMLRTAGRKKIELPVSRRRIGELKKILQL</sequence>
<dbReference type="PANTHER" id="PTHR37299:SF1">
    <property type="entry name" value="STAGE 0 SPORULATION PROTEIN A HOMOLOG"/>
    <property type="match status" value="1"/>
</dbReference>
<dbReference type="EMBL" id="CP014230">
    <property type="protein sequence ID" value="AMD92225.1"/>
    <property type="molecule type" value="Genomic_DNA"/>
</dbReference>
<dbReference type="InterPro" id="IPR011006">
    <property type="entry name" value="CheY-like_superfamily"/>
</dbReference>
<dbReference type="SUPFAM" id="SSF52172">
    <property type="entry name" value="CheY-like"/>
    <property type="match status" value="1"/>
</dbReference>
<evidence type="ECO:0000256" key="1">
    <source>
        <dbReference type="PROSITE-ProRule" id="PRU00169"/>
    </source>
</evidence>
<keyword evidence="5" id="KW-1185">Reference proteome</keyword>
<dbReference type="STRING" id="888061.AXF15_03260"/>
<dbReference type="KEGG" id="doa:AXF15_03260"/>
<feature type="domain" description="HTH LytTR-type" evidence="3">
    <location>
        <begin position="177"/>
        <end position="283"/>
    </location>
</feature>
<dbReference type="InterPro" id="IPR046947">
    <property type="entry name" value="LytR-like"/>
</dbReference>
<dbReference type="GO" id="GO:0000156">
    <property type="term" value="F:phosphorelay response regulator activity"/>
    <property type="evidence" value="ECO:0007669"/>
    <property type="project" value="InterPro"/>
</dbReference>
<dbReference type="Gene3D" id="2.40.50.1020">
    <property type="entry name" value="LytTr DNA-binding domain"/>
    <property type="match status" value="1"/>
</dbReference>
<evidence type="ECO:0000313" key="4">
    <source>
        <dbReference type="EMBL" id="AMD92225.1"/>
    </source>
</evidence>
<dbReference type="Pfam" id="PF00072">
    <property type="entry name" value="Response_reg"/>
    <property type="match status" value="1"/>
</dbReference>
<name>A0A109W5L4_9BACT</name>
<reference evidence="5" key="1">
    <citation type="submission" date="2016-02" db="EMBL/GenBank/DDBJ databases">
        <authorList>
            <person name="Holder M.E."/>
            <person name="Ajami N.J."/>
            <person name="Petrosino J.F."/>
        </authorList>
    </citation>
    <scope>NUCLEOTIDE SEQUENCE [LARGE SCALE GENOMIC DNA]</scope>
    <source>
        <strain evidence="5">DSM 12838</strain>
    </source>
</reference>
<dbReference type="SMART" id="SM00448">
    <property type="entry name" value="REC"/>
    <property type="match status" value="1"/>
</dbReference>
<dbReference type="PROSITE" id="PS50110">
    <property type="entry name" value="RESPONSE_REGULATORY"/>
    <property type="match status" value="1"/>
</dbReference>
<dbReference type="Pfam" id="PF04397">
    <property type="entry name" value="LytTR"/>
    <property type="match status" value="1"/>
</dbReference>
<dbReference type="AlphaFoldDB" id="A0A109W5L4"/>
<dbReference type="InterPro" id="IPR007492">
    <property type="entry name" value="LytTR_DNA-bd_dom"/>
</dbReference>
<evidence type="ECO:0000313" key="5">
    <source>
        <dbReference type="Proteomes" id="UP000063964"/>
    </source>
</evidence>
<dbReference type="Gene3D" id="3.40.50.2300">
    <property type="match status" value="1"/>
</dbReference>
<dbReference type="PROSITE" id="PS50930">
    <property type="entry name" value="HTH_LYTTR"/>
    <property type="match status" value="1"/>
</dbReference>
<dbReference type="InterPro" id="IPR001789">
    <property type="entry name" value="Sig_transdc_resp-reg_receiver"/>
</dbReference>
<protein>
    <submittedName>
        <fullName evidence="4">Two-component system response regulator</fullName>
    </submittedName>
</protein>
<accession>A0A109W5L4</accession>
<dbReference type="GO" id="GO:0003677">
    <property type="term" value="F:DNA binding"/>
    <property type="evidence" value="ECO:0007669"/>
    <property type="project" value="InterPro"/>
</dbReference>
<comment type="caution">
    <text evidence="1">Lacks conserved residue(s) required for the propagation of feature annotation.</text>
</comment>
<gene>
    <name evidence="4" type="ORF">AXF15_03260</name>
</gene>
<dbReference type="Proteomes" id="UP000063964">
    <property type="component" value="Chromosome"/>
</dbReference>
<organism evidence="4 5">
    <name type="scientific">Desulfomicrobium orale DSM 12838</name>
    <dbReference type="NCBI Taxonomy" id="888061"/>
    <lineage>
        <taxon>Bacteria</taxon>
        <taxon>Pseudomonadati</taxon>
        <taxon>Thermodesulfobacteriota</taxon>
        <taxon>Desulfovibrionia</taxon>
        <taxon>Desulfovibrionales</taxon>
        <taxon>Desulfomicrobiaceae</taxon>
        <taxon>Desulfomicrobium</taxon>
    </lineage>
</organism>
<proteinExistence type="predicted"/>
<evidence type="ECO:0000259" key="2">
    <source>
        <dbReference type="PROSITE" id="PS50110"/>
    </source>
</evidence>
<feature type="domain" description="Response regulatory" evidence="2">
    <location>
        <begin position="5"/>
        <end position="120"/>
    </location>
</feature>
<dbReference type="RefSeq" id="WP_066603268.1">
    <property type="nucleotide sequence ID" value="NZ_CP014230.1"/>
</dbReference>
<dbReference type="PANTHER" id="PTHR37299">
    <property type="entry name" value="TRANSCRIPTIONAL REGULATOR-RELATED"/>
    <property type="match status" value="1"/>
</dbReference>
<dbReference type="OrthoDB" id="9781059at2"/>
<evidence type="ECO:0000259" key="3">
    <source>
        <dbReference type="PROSITE" id="PS50930"/>
    </source>
</evidence>
<dbReference type="SMART" id="SM00850">
    <property type="entry name" value="LytTR"/>
    <property type="match status" value="1"/>
</dbReference>